<dbReference type="Gene3D" id="3.40.720.10">
    <property type="entry name" value="Alkaline Phosphatase, subunit A"/>
    <property type="match status" value="4"/>
</dbReference>
<gene>
    <name evidence="1" type="ORF">FOL47_011256</name>
</gene>
<dbReference type="OrthoDB" id="4062651at2759"/>
<dbReference type="InterPro" id="IPR002591">
    <property type="entry name" value="Phosphodiest/P_Trfase"/>
</dbReference>
<dbReference type="SUPFAM" id="SSF53649">
    <property type="entry name" value="Alkaline phosphatase-like"/>
    <property type="match status" value="2"/>
</dbReference>
<proteinExistence type="predicted"/>
<dbReference type="Pfam" id="PF01663">
    <property type="entry name" value="Phosphodiest"/>
    <property type="match status" value="4"/>
</dbReference>
<dbReference type="GO" id="GO:0016787">
    <property type="term" value="F:hydrolase activity"/>
    <property type="evidence" value="ECO:0007669"/>
    <property type="project" value="UniProtKB-ARBA"/>
</dbReference>
<reference evidence="1 2" key="1">
    <citation type="submission" date="2020-04" db="EMBL/GenBank/DDBJ databases">
        <title>Perkinsus chesapeaki whole genome sequence.</title>
        <authorList>
            <person name="Bogema D.R."/>
        </authorList>
    </citation>
    <scope>NUCLEOTIDE SEQUENCE [LARGE SCALE GENOMIC DNA]</scope>
    <source>
        <strain evidence="1">ATCC PRA-425</strain>
    </source>
</reference>
<keyword evidence="2" id="KW-1185">Reference proteome</keyword>
<organism evidence="1 2">
    <name type="scientific">Perkinsus chesapeaki</name>
    <name type="common">Clam parasite</name>
    <name type="synonym">Perkinsus andrewsi</name>
    <dbReference type="NCBI Taxonomy" id="330153"/>
    <lineage>
        <taxon>Eukaryota</taxon>
        <taxon>Sar</taxon>
        <taxon>Alveolata</taxon>
        <taxon>Perkinsozoa</taxon>
        <taxon>Perkinsea</taxon>
        <taxon>Perkinsida</taxon>
        <taxon>Perkinsidae</taxon>
        <taxon>Perkinsus</taxon>
    </lineage>
</organism>
<dbReference type="PANTHER" id="PTHR10151">
    <property type="entry name" value="ECTONUCLEOTIDE PYROPHOSPHATASE/PHOSPHODIESTERASE"/>
    <property type="match status" value="1"/>
</dbReference>
<evidence type="ECO:0000313" key="2">
    <source>
        <dbReference type="Proteomes" id="UP000591131"/>
    </source>
</evidence>
<name>A0A7J6MMX4_PERCH</name>
<dbReference type="EMBL" id="JAAPAO010000096">
    <property type="protein sequence ID" value="KAF4672905.1"/>
    <property type="molecule type" value="Genomic_DNA"/>
</dbReference>
<dbReference type="AlphaFoldDB" id="A0A7J6MMX4"/>
<accession>A0A7J6MMX4</accession>
<evidence type="ECO:0008006" key="3">
    <source>
        <dbReference type="Google" id="ProtNLM"/>
    </source>
</evidence>
<dbReference type="Proteomes" id="UP000591131">
    <property type="component" value="Unassembled WGS sequence"/>
</dbReference>
<dbReference type="InterPro" id="IPR017850">
    <property type="entry name" value="Alkaline_phosphatase_core_sf"/>
</dbReference>
<protein>
    <recommendedName>
        <fullName evidence="3">Ectonucleotide pyrophosphatase phosphodiesterase</fullName>
    </recommendedName>
</protein>
<evidence type="ECO:0000313" key="1">
    <source>
        <dbReference type="EMBL" id="KAF4672905.1"/>
    </source>
</evidence>
<comment type="caution">
    <text evidence="1">The sequence shown here is derived from an EMBL/GenBank/DDBJ whole genome shotgun (WGS) entry which is preliminary data.</text>
</comment>
<dbReference type="PANTHER" id="PTHR10151:SF120">
    <property type="entry name" value="BIS(5'-ADENOSYL)-TRIPHOSPHATASE"/>
    <property type="match status" value="1"/>
</dbReference>
<sequence length="481" mass="51436">MIGIDGFGGEYLKNVSKAIAPTMKGLLDSGKCAYSFSARAQLPTVSAPNWASILTGMSPSETGIIGNEWNTTCLKPTSLTDGCVAPLSGAGFGNDTSVTDFVRDLVLSTDKPHVTFLHIDAVDHAGHSTFWGSSVYYEAVKKADGYVGQITAAMNKAAISDNTLLVITADHGGYRDTHEIWDSATANTPVLFCNTAGKIKSPGLMELPVVNVDPNAAFERVIMIGIDGLGGEYLKNVSDATAPTIKGLLDSGKCAYSFSVRAQLPTVSGPNWASILTGTLPPTIFHLGKAFSANLKTASAYGWPWIGELSGNDVDYEKNGKMQDTHTVKFVRDLILSTNKPHITFLHIEEVDSAGHGTYWGSPEYYKALTKADGYVKEITAAMDKAAISDTTLLVITADHGGIGNNHVEWTTATANTPVLFCNKAGKIKSTGLIERSIVDVDYLPTIMGALGIPITPYQRGQDHSYLFVKTSTTDKAPMYF</sequence>